<accession>A0A0C6P8H2</accession>
<evidence type="ECO:0000313" key="6">
    <source>
        <dbReference type="EMBL" id="CCJ55856.1"/>
    </source>
</evidence>
<dbReference type="GO" id="GO:0003677">
    <property type="term" value="F:DNA binding"/>
    <property type="evidence" value="ECO:0007669"/>
    <property type="project" value="UniProtKB-KW"/>
</dbReference>
<keyword evidence="1" id="KW-0805">Transcription regulation</keyword>
<dbReference type="SUPFAM" id="SSF55781">
    <property type="entry name" value="GAF domain-like"/>
    <property type="match status" value="1"/>
</dbReference>
<dbReference type="Proteomes" id="UP000007564">
    <property type="component" value="Chromosome"/>
</dbReference>
<organism evidence="6 7">
    <name type="scientific">Bordetella bronchiseptica 253</name>
    <dbReference type="NCBI Taxonomy" id="568707"/>
    <lineage>
        <taxon>Bacteria</taxon>
        <taxon>Pseudomonadati</taxon>
        <taxon>Pseudomonadota</taxon>
        <taxon>Betaproteobacteria</taxon>
        <taxon>Burkholderiales</taxon>
        <taxon>Alcaligenaceae</taxon>
        <taxon>Bordetella</taxon>
    </lineage>
</organism>
<dbReference type="GeneID" id="69603593"/>
<dbReference type="InterPro" id="IPR029016">
    <property type="entry name" value="GAF-like_dom_sf"/>
</dbReference>
<evidence type="ECO:0000256" key="3">
    <source>
        <dbReference type="ARBA" id="ARBA00023163"/>
    </source>
</evidence>
<evidence type="ECO:0000259" key="4">
    <source>
        <dbReference type="PROSITE" id="PS51077"/>
    </source>
</evidence>
<proteinExistence type="predicted"/>
<protein>
    <submittedName>
        <fullName evidence="6">Probable transcriptional regulator</fullName>
    </submittedName>
</protein>
<dbReference type="RefSeq" id="WP_003815135.1">
    <property type="nucleotide sequence ID" value="NC_019382.1"/>
</dbReference>
<dbReference type="PANTHER" id="PTHR30136">
    <property type="entry name" value="HELIX-TURN-HELIX TRANSCRIPTIONAL REGULATOR, ICLR FAMILY"/>
    <property type="match status" value="1"/>
</dbReference>
<evidence type="ECO:0000256" key="2">
    <source>
        <dbReference type="ARBA" id="ARBA00023125"/>
    </source>
</evidence>
<dbReference type="GO" id="GO:0045892">
    <property type="term" value="P:negative regulation of DNA-templated transcription"/>
    <property type="evidence" value="ECO:0007669"/>
    <property type="project" value="TreeGrafter"/>
</dbReference>
<dbReference type="Gene3D" id="1.10.10.10">
    <property type="entry name" value="Winged helix-like DNA-binding domain superfamily/Winged helix DNA-binding domain"/>
    <property type="match status" value="1"/>
</dbReference>
<evidence type="ECO:0000313" key="7">
    <source>
        <dbReference type="Proteomes" id="UP000007564"/>
    </source>
</evidence>
<evidence type="ECO:0000256" key="1">
    <source>
        <dbReference type="ARBA" id="ARBA00023015"/>
    </source>
</evidence>
<dbReference type="AlphaFoldDB" id="A0A0C6P8H2"/>
<dbReference type="InterPro" id="IPR036390">
    <property type="entry name" value="WH_DNA-bd_sf"/>
</dbReference>
<dbReference type="EMBL" id="HE965806">
    <property type="protein sequence ID" value="CCJ55856.1"/>
    <property type="molecule type" value="Genomic_DNA"/>
</dbReference>
<dbReference type="GO" id="GO:0003700">
    <property type="term" value="F:DNA-binding transcription factor activity"/>
    <property type="evidence" value="ECO:0007669"/>
    <property type="project" value="TreeGrafter"/>
</dbReference>
<name>A0A0C6P8H2_BORBO</name>
<dbReference type="Pfam" id="PF09339">
    <property type="entry name" value="HTH_IclR"/>
    <property type="match status" value="1"/>
</dbReference>
<dbReference type="HOGENOM" id="CLU_062618_0_0_4"/>
<dbReference type="PROSITE" id="PS51078">
    <property type="entry name" value="ICLR_ED"/>
    <property type="match status" value="1"/>
</dbReference>
<dbReference type="Gene3D" id="3.30.450.40">
    <property type="match status" value="1"/>
</dbReference>
<dbReference type="SUPFAM" id="SSF46785">
    <property type="entry name" value="Winged helix' DNA-binding domain"/>
    <property type="match status" value="1"/>
</dbReference>
<reference evidence="6 7" key="1">
    <citation type="journal article" date="2012" name="BMC Genomics">
        <title>Comparative genomics of the classical Bordetella subspecies: the evolution and exchange of virulence-associated diversity amongst closely related pathogens.</title>
        <authorList>
            <person name="Park J."/>
            <person name="Zhang Y."/>
            <person name="Buboltz A.M."/>
            <person name="Zhang X."/>
            <person name="Schuster S.C."/>
            <person name="Ahuja U."/>
            <person name="Liu M."/>
            <person name="Miller J.F."/>
            <person name="Sebaihia M."/>
            <person name="Bentley S.D."/>
            <person name="Parkhill J."/>
            <person name="Harvill E.T."/>
        </authorList>
    </citation>
    <scope>NUCLEOTIDE SEQUENCE [LARGE SCALE GENOMIC DNA]</scope>
    <source>
        <strain evidence="6 7">253</strain>
    </source>
</reference>
<dbReference type="Pfam" id="PF01614">
    <property type="entry name" value="IclR_C"/>
    <property type="match status" value="1"/>
</dbReference>
<dbReference type="InterPro" id="IPR005471">
    <property type="entry name" value="Tscrpt_reg_IclR_N"/>
</dbReference>
<evidence type="ECO:0000259" key="5">
    <source>
        <dbReference type="PROSITE" id="PS51078"/>
    </source>
</evidence>
<dbReference type="SMART" id="SM00346">
    <property type="entry name" value="HTH_ICLR"/>
    <property type="match status" value="1"/>
</dbReference>
<dbReference type="KEGG" id="bbh:BN112_3942"/>
<dbReference type="InterPro" id="IPR050707">
    <property type="entry name" value="HTH_MetabolicPath_Reg"/>
</dbReference>
<feature type="domain" description="HTH iclR-type" evidence="4">
    <location>
        <begin position="16"/>
        <end position="78"/>
    </location>
</feature>
<dbReference type="PANTHER" id="PTHR30136:SF33">
    <property type="entry name" value="TRANSCRIPTIONAL REGULATORY PROTEIN"/>
    <property type="match status" value="1"/>
</dbReference>
<keyword evidence="3" id="KW-0804">Transcription</keyword>
<feature type="domain" description="IclR-ED" evidence="5">
    <location>
        <begin position="79"/>
        <end position="260"/>
    </location>
</feature>
<dbReference type="OrthoDB" id="5401369at2"/>
<dbReference type="PROSITE" id="PS51077">
    <property type="entry name" value="HTH_ICLR"/>
    <property type="match status" value="1"/>
</dbReference>
<dbReference type="InterPro" id="IPR036388">
    <property type="entry name" value="WH-like_DNA-bd_sf"/>
</dbReference>
<gene>
    <name evidence="6" type="ORF">BN112_3942</name>
</gene>
<keyword evidence="2" id="KW-0238">DNA-binding</keyword>
<sequence>MSAPKASRPARDRQFASTLAHGLQLLRCFTPEAAVLSNRQLSELSGLSKPTVSRYTYTLIELGYLKVDPVSGKFQLGNAVLTLSYPLLANIALRQVVRSPMRELAERLGCSVSLCMRERLSMVYVETSRSRSLRAQRYSDIGMSHPIIATSNGRAYLAACSADERNTLFNQIRVKTPEHWERWGESALDMIQFWGRHGFCYSHGEYRPDVATVGVPYRPSSGGELYVFNCVLGSQFVKPGQLENEVGPALLEMTSVLPYA</sequence>
<dbReference type="InterPro" id="IPR014757">
    <property type="entry name" value="Tscrpt_reg_IclR_C"/>
</dbReference>